<sequence length="117" mass="13063">MTSARIPGDLSSVMVTALKPALREVDAGEVRELRTARTRSKSCPCQLTGAPSRRCRAITLVIDSRISDSVSWYHSDSSEVEPGRRCRRKAERCPQKHGGRRKDGWTDQHNQADVLSD</sequence>
<evidence type="ECO:0000313" key="2">
    <source>
        <dbReference type="EMBL" id="GAA3618089.1"/>
    </source>
</evidence>
<comment type="caution">
    <text evidence="2">The sequence shown here is derived from an EMBL/GenBank/DDBJ whole genome shotgun (WGS) entry which is preliminary data.</text>
</comment>
<dbReference type="Proteomes" id="UP001500711">
    <property type="component" value="Unassembled WGS sequence"/>
</dbReference>
<feature type="compositionally biased region" description="Basic residues" evidence="1">
    <location>
        <begin position="85"/>
        <end position="100"/>
    </location>
</feature>
<feature type="region of interest" description="Disordered" evidence="1">
    <location>
        <begin position="74"/>
        <end position="117"/>
    </location>
</feature>
<proteinExistence type="predicted"/>
<evidence type="ECO:0000313" key="3">
    <source>
        <dbReference type="Proteomes" id="UP001500711"/>
    </source>
</evidence>
<accession>A0ABP6ZUK7</accession>
<evidence type="ECO:0000256" key="1">
    <source>
        <dbReference type="SAM" id="MobiDB-lite"/>
    </source>
</evidence>
<keyword evidence="3" id="KW-1185">Reference proteome</keyword>
<feature type="compositionally biased region" description="Polar residues" evidence="1">
    <location>
        <begin position="107"/>
        <end position="117"/>
    </location>
</feature>
<dbReference type="EMBL" id="BAABBE010000001">
    <property type="protein sequence ID" value="GAA3618089.1"/>
    <property type="molecule type" value="Genomic_DNA"/>
</dbReference>
<protein>
    <submittedName>
        <fullName evidence="2">Uncharacterized protein</fullName>
    </submittedName>
</protein>
<reference evidence="3" key="1">
    <citation type="journal article" date="2019" name="Int. J. Syst. Evol. Microbiol.">
        <title>The Global Catalogue of Microorganisms (GCM) 10K type strain sequencing project: providing services to taxonomists for standard genome sequencing and annotation.</title>
        <authorList>
            <consortium name="The Broad Institute Genomics Platform"/>
            <consortium name="The Broad Institute Genome Sequencing Center for Infectious Disease"/>
            <person name="Wu L."/>
            <person name="Ma J."/>
        </authorList>
    </citation>
    <scope>NUCLEOTIDE SEQUENCE [LARGE SCALE GENOMIC DNA]</scope>
    <source>
        <strain evidence="3">JCM 17494</strain>
    </source>
</reference>
<organism evidence="2 3">
    <name type="scientific">Lentzea roselyniae</name>
    <dbReference type="NCBI Taxonomy" id="531940"/>
    <lineage>
        <taxon>Bacteria</taxon>
        <taxon>Bacillati</taxon>
        <taxon>Actinomycetota</taxon>
        <taxon>Actinomycetes</taxon>
        <taxon>Pseudonocardiales</taxon>
        <taxon>Pseudonocardiaceae</taxon>
        <taxon>Lentzea</taxon>
    </lineage>
</organism>
<name>A0ABP6ZUK7_9PSEU</name>
<gene>
    <name evidence="2" type="ORF">GCM10022267_00380</name>
</gene>